<sequence length="314" mass="35382">MNRKQKIKRLVAVARLYYEEDRTQNEIAQMLDISRPMVSRLLKEAKKMGIVTIEISEPEEDNMEERTSMLELLHQKYGIRRAVLIKSGVSNQITDRDIAQEGIYCLERFADEGKTRFGIGWGHMIGEIANQTEKSSRPLHLGSSLCPLIGNGGAGLKNYHSNELVRSMSEHSQAEPVFLYTPAYMTNEQDLRLIKNLKNYQEVYQAWQRLEVALVNIGNFPSSQDFASRARYGNLLEEEKAAGRILNYFVGSDGHVIRSESDYAVQIPLTLLKKTEHVVGICSASITPGALTAALKSGYIHELIAPENIVKKIL</sequence>
<gene>
    <name evidence="7" type="ORF">IAA07_04445</name>
</gene>
<evidence type="ECO:0000256" key="1">
    <source>
        <dbReference type="ARBA" id="ARBA00010466"/>
    </source>
</evidence>
<keyword evidence="4" id="KW-0804">Transcription</keyword>
<feature type="domain" description="Sugar-binding" evidence="5">
    <location>
        <begin position="64"/>
        <end position="314"/>
    </location>
</feature>
<comment type="caution">
    <text evidence="7">The sequence shown here is derived from an EMBL/GenBank/DDBJ whole genome shotgun (WGS) entry which is preliminary data.</text>
</comment>
<dbReference type="InterPro" id="IPR037171">
    <property type="entry name" value="NagB/RpiA_transferase-like"/>
</dbReference>
<organism evidence="7 8">
    <name type="scientific">Candidatus Lachnoclostridium stercoravium</name>
    <dbReference type="NCBI Taxonomy" id="2838633"/>
    <lineage>
        <taxon>Bacteria</taxon>
        <taxon>Bacillati</taxon>
        <taxon>Bacillota</taxon>
        <taxon>Clostridia</taxon>
        <taxon>Lachnospirales</taxon>
        <taxon>Lachnospiraceae</taxon>
    </lineage>
</organism>
<dbReference type="Gene3D" id="3.40.50.1360">
    <property type="match status" value="1"/>
</dbReference>
<reference evidence="7" key="1">
    <citation type="journal article" date="2021" name="PeerJ">
        <title>Extensive microbial diversity within the chicken gut microbiome revealed by metagenomics and culture.</title>
        <authorList>
            <person name="Gilroy R."/>
            <person name="Ravi A."/>
            <person name="Getino M."/>
            <person name="Pursley I."/>
            <person name="Horton D.L."/>
            <person name="Alikhan N.F."/>
            <person name="Baker D."/>
            <person name="Gharbi K."/>
            <person name="Hall N."/>
            <person name="Watson M."/>
            <person name="Adriaenssens E.M."/>
            <person name="Foster-Nyarko E."/>
            <person name="Jarju S."/>
            <person name="Secka A."/>
            <person name="Antonio M."/>
            <person name="Oren A."/>
            <person name="Chaudhuri R.R."/>
            <person name="La Ragione R."/>
            <person name="Hildebrand F."/>
            <person name="Pallen M.J."/>
        </authorList>
    </citation>
    <scope>NUCLEOTIDE SEQUENCE</scope>
    <source>
        <strain evidence="7">CHK178-16964</strain>
    </source>
</reference>
<evidence type="ECO:0000256" key="4">
    <source>
        <dbReference type="ARBA" id="ARBA00023163"/>
    </source>
</evidence>
<accession>A0A9D2HFR1</accession>
<protein>
    <submittedName>
        <fullName evidence="7">Winged helix-turn-helix transcriptional regulator</fullName>
    </submittedName>
</protein>
<dbReference type="InterPro" id="IPR007324">
    <property type="entry name" value="Sugar-bd_dom_put"/>
</dbReference>
<dbReference type="InterPro" id="IPR036390">
    <property type="entry name" value="WH_DNA-bd_sf"/>
</dbReference>
<dbReference type="Gene3D" id="1.10.10.60">
    <property type="entry name" value="Homeodomain-like"/>
    <property type="match status" value="1"/>
</dbReference>
<keyword evidence="3" id="KW-0238">DNA-binding</keyword>
<comment type="similarity">
    <text evidence="1">Belongs to the SorC transcriptional regulatory family.</text>
</comment>
<dbReference type="InterPro" id="IPR051054">
    <property type="entry name" value="SorC_transcr_regulators"/>
</dbReference>
<evidence type="ECO:0000259" key="5">
    <source>
        <dbReference type="Pfam" id="PF04198"/>
    </source>
</evidence>
<evidence type="ECO:0000256" key="2">
    <source>
        <dbReference type="ARBA" id="ARBA00023015"/>
    </source>
</evidence>
<reference evidence="7" key="2">
    <citation type="submission" date="2021-04" db="EMBL/GenBank/DDBJ databases">
        <authorList>
            <person name="Gilroy R."/>
        </authorList>
    </citation>
    <scope>NUCLEOTIDE SEQUENCE</scope>
    <source>
        <strain evidence="7">CHK178-16964</strain>
    </source>
</reference>
<evidence type="ECO:0000313" key="7">
    <source>
        <dbReference type="EMBL" id="HJA70816.1"/>
    </source>
</evidence>
<dbReference type="AlphaFoldDB" id="A0A9D2HFR1"/>
<dbReference type="GO" id="GO:0003700">
    <property type="term" value="F:DNA-binding transcription factor activity"/>
    <property type="evidence" value="ECO:0007669"/>
    <property type="project" value="InterPro"/>
</dbReference>
<keyword evidence="2" id="KW-0805">Transcription regulation</keyword>
<dbReference type="PANTHER" id="PTHR34294:SF1">
    <property type="entry name" value="TRANSCRIPTIONAL REGULATOR LSRR"/>
    <property type="match status" value="1"/>
</dbReference>
<evidence type="ECO:0000259" key="6">
    <source>
        <dbReference type="Pfam" id="PF04545"/>
    </source>
</evidence>
<dbReference type="GO" id="GO:0003677">
    <property type="term" value="F:DNA binding"/>
    <property type="evidence" value="ECO:0007669"/>
    <property type="project" value="UniProtKB-KW"/>
</dbReference>
<dbReference type="Pfam" id="PF04545">
    <property type="entry name" value="Sigma70_r4"/>
    <property type="match status" value="1"/>
</dbReference>
<evidence type="ECO:0000256" key="3">
    <source>
        <dbReference type="ARBA" id="ARBA00023125"/>
    </source>
</evidence>
<proteinExistence type="inferred from homology"/>
<dbReference type="InterPro" id="IPR007630">
    <property type="entry name" value="RNA_pol_sigma70_r4"/>
</dbReference>
<dbReference type="EMBL" id="DWZA01000040">
    <property type="protein sequence ID" value="HJA70816.1"/>
    <property type="molecule type" value="Genomic_DNA"/>
</dbReference>
<dbReference type="Proteomes" id="UP000823900">
    <property type="component" value="Unassembled WGS sequence"/>
</dbReference>
<dbReference type="SUPFAM" id="SSF46785">
    <property type="entry name" value="Winged helix' DNA-binding domain"/>
    <property type="match status" value="1"/>
</dbReference>
<dbReference type="GO" id="GO:0006352">
    <property type="term" value="P:DNA-templated transcription initiation"/>
    <property type="evidence" value="ECO:0007669"/>
    <property type="project" value="InterPro"/>
</dbReference>
<dbReference type="SUPFAM" id="SSF100950">
    <property type="entry name" value="NagB/RpiA/CoA transferase-like"/>
    <property type="match status" value="1"/>
</dbReference>
<evidence type="ECO:0000313" key="8">
    <source>
        <dbReference type="Proteomes" id="UP000823900"/>
    </source>
</evidence>
<feature type="domain" description="RNA polymerase sigma-70 region 4" evidence="6">
    <location>
        <begin position="15"/>
        <end position="45"/>
    </location>
</feature>
<dbReference type="PANTHER" id="PTHR34294">
    <property type="entry name" value="TRANSCRIPTIONAL REGULATOR-RELATED"/>
    <property type="match status" value="1"/>
</dbReference>
<dbReference type="Pfam" id="PF04198">
    <property type="entry name" value="Sugar-bind"/>
    <property type="match status" value="1"/>
</dbReference>
<name>A0A9D2HFR1_9FIRM</name>
<dbReference type="GO" id="GO:0030246">
    <property type="term" value="F:carbohydrate binding"/>
    <property type="evidence" value="ECO:0007669"/>
    <property type="project" value="InterPro"/>
</dbReference>